<evidence type="ECO:0000256" key="3">
    <source>
        <dbReference type="ARBA" id="ARBA00023026"/>
    </source>
</evidence>
<comment type="caution">
    <text evidence="7">The sequence shown here is derived from an EMBL/GenBank/DDBJ whole genome shotgun (WGS) entry which is preliminary data.</text>
</comment>
<dbReference type="Pfam" id="PF12256">
    <property type="entry name" value="TcdB_toxin_midN"/>
    <property type="match status" value="1"/>
</dbReference>
<protein>
    <submittedName>
        <fullName evidence="7">RHS repeat-associated core domain-containing protein</fullName>
    </submittedName>
</protein>
<evidence type="ECO:0000259" key="5">
    <source>
        <dbReference type="Pfam" id="PF12255"/>
    </source>
</evidence>
<name>A0A8H8Z0V6_9PROT</name>
<evidence type="ECO:0000259" key="6">
    <source>
        <dbReference type="Pfam" id="PF12256"/>
    </source>
</evidence>
<dbReference type="PANTHER" id="PTHR32305:SF15">
    <property type="entry name" value="PROTEIN RHSA-RELATED"/>
    <property type="match status" value="1"/>
</dbReference>
<evidence type="ECO:0000256" key="4">
    <source>
        <dbReference type="SAM" id="MobiDB-lite"/>
    </source>
</evidence>
<dbReference type="InterPro" id="IPR022385">
    <property type="entry name" value="Rhs_assc_core"/>
</dbReference>
<accession>A0A8H8Z0V6</accession>
<dbReference type="PRINTS" id="PR00394">
    <property type="entry name" value="RHSPROTEIN"/>
</dbReference>
<feature type="domain" description="Insecticide toxin TcdB middle/N-terminal" evidence="6">
    <location>
        <begin position="753"/>
        <end position="884"/>
    </location>
</feature>
<feature type="domain" description="Insecticide toxin TcdB middle/C-terminal" evidence="5">
    <location>
        <begin position="963"/>
        <end position="1110"/>
    </location>
</feature>
<keyword evidence="2" id="KW-0964">Secreted</keyword>
<proteinExistence type="predicted"/>
<dbReference type="InterPro" id="IPR028994">
    <property type="entry name" value="Integrin_alpha_N"/>
</dbReference>
<comment type="subcellular location">
    <subcellularLocation>
        <location evidence="1">Secreted</location>
    </subcellularLocation>
</comment>
<evidence type="ECO:0000313" key="8">
    <source>
        <dbReference type="Proteomes" id="UP000601736"/>
    </source>
</evidence>
<dbReference type="PANTHER" id="PTHR32305">
    <property type="match status" value="1"/>
</dbReference>
<dbReference type="EMBL" id="CAJNAP010000015">
    <property type="protein sequence ID" value="CAE6506515.1"/>
    <property type="molecule type" value="Genomic_DNA"/>
</dbReference>
<dbReference type="Proteomes" id="UP000601736">
    <property type="component" value="Unassembled WGS sequence"/>
</dbReference>
<feature type="region of interest" description="Disordered" evidence="4">
    <location>
        <begin position="1"/>
        <end position="34"/>
    </location>
</feature>
<dbReference type="InterPro" id="IPR003284">
    <property type="entry name" value="Sal_SpvB"/>
</dbReference>
<dbReference type="Pfam" id="PF12255">
    <property type="entry name" value="TcdB_toxin_midC"/>
    <property type="match status" value="1"/>
</dbReference>
<reference evidence="7" key="1">
    <citation type="submission" date="2021-02" db="EMBL/GenBank/DDBJ databases">
        <authorList>
            <person name="Han P."/>
        </authorList>
    </citation>
    <scope>NUCLEOTIDE SEQUENCE</scope>
    <source>
        <strain evidence="7">Nitrosomonas nitrosa 18-3D</strain>
    </source>
</reference>
<keyword evidence="3" id="KW-0843">Virulence</keyword>
<dbReference type="NCBIfam" id="TIGR03696">
    <property type="entry name" value="Rhs_assc_core"/>
    <property type="match status" value="1"/>
</dbReference>
<dbReference type="Pfam" id="PF03534">
    <property type="entry name" value="SpvB"/>
    <property type="match status" value="1"/>
</dbReference>
<dbReference type="InterPro" id="IPR022045">
    <property type="entry name" value="TcdB_toxin_mid/N"/>
</dbReference>
<dbReference type="InterPro" id="IPR022044">
    <property type="entry name" value="TcdB_toxin_mid/C"/>
</dbReference>
<organism evidence="7 8">
    <name type="scientific">Nitrosomonas nitrosa</name>
    <dbReference type="NCBI Taxonomy" id="52442"/>
    <lineage>
        <taxon>Bacteria</taxon>
        <taxon>Pseudomonadati</taxon>
        <taxon>Pseudomonadota</taxon>
        <taxon>Betaproteobacteria</taxon>
        <taxon>Nitrosomonadales</taxon>
        <taxon>Nitrosomonadaceae</taxon>
        <taxon>Nitrosomonas</taxon>
    </lineage>
</organism>
<evidence type="ECO:0000256" key="1">
    <source>
        <dbReference type="ARBA" id="ARBA00004613"/>
    </source>
</evidence>
<sequence>MEGKANKTASQNSETSDKDPITLSAPKIELPKGGGAIRGMGEKFAANPVTGTGAMSVPIATSPGRSGFGPELSLSYDSASGNGPFGYGWNLSLPSITRKTDKGLPQYLDGQAQQQDLDTFILSGAEDLVPEYQKDHHGQWLMMEGNHVVDIMPPRVVDGVSYIIRRYRPRIEGLFARVERWTNTDDPNDVHWRSISKDNILTLYGRNGNSRIVDPADPRKIFSWLICETRDDKGNAILYEYRQEDETGVDLTQVNERNRSRTTNRYIKRIRYGNQRTLLIGGRRPVFLSADQLEAAHWLFEVVFDYGEDHYQLVPLDDTRPSLEQRQRIQAAAEPLSPSWPVRPDPFSAYRAGFEVRSYRRCQRVLMFHHFTELGDHPYLVRSTEFNYNDFEYTGDTLPNPLDELEHEGSTRFASFIQSVSQSGFLLDDSVPVESGVSDVRLRKYTYFKKSLPPLQFKYSKAKIQETISELDAASLENLPIGLDGSHYQWVDLDGEGVTGILTEQANAWFYKPNLGGGKFGPMQPVARQPSLAALGGGNQQLLDLAGNGQLDLVAFGGPTPGFYERTHDEDWESFQSFKTLPNIPWDEPNLKFIDLNGDGHADILISEHQVFTWHPSLAEDGFAPARQVVQPLDEEQGPRLIFADGTQSIYLADMCGDGLTDLVRIRNGEVCYWPNLGYGHFGAKVTMDNAPWFDHPDQFSQQRIRLADIDGSGTNDILYLHRDGVRLYFNQCGNRWSAPHHLHPFPGIDNLTSVMTADLLGNGTACLVWSSSLPGDSRRPLRYLDLMGGKKPHLLIEVNNNLGATTTIQYAASTKFYLADKAAGTPWITKLPFPVHVVEQVIVEEKWRETCFSSRYSYHHGYFDGHEREFRGFGRVEQVDTEHYGKFTAGNTASPYITNNHELYQPPIKTITWFHTGAFLSRERILSQFQDEYFRSGRFNENTLPEPDLAAQNLSVEEWREALRACKGMMLRQEIFELDVDALARGEEQRVKLFSTAYHNCHIQRLQPRAGNRHAVFLVTESEAITYHYELDLRQDSRPDPRIAHTLNLRTDSYGNVLESVAVAYPRIGRHTETDAALLPADTLDRIREVQDKPHLVYSENRFTENIDDPHDPDNPPDPDNYRLPLPYEVRTYELTGHELEAGEFYSLADLRQVQIADTATELPYHQLTGPGGLQKRCVEHVRMLYFDRNLSDALPLGRHNPLALPYETYKLALTESLLETILSEKLNDLKASSSESREDMFDRILRDGGYHHFPDEPDRRWWIRSGIAGFAEDAADHFYLPERYTDPFDNLTTLEYDVHYDLFIRSSRDPMGNETAIEAFDFRVLAPSRMRDINDNLTEVAFDTLGLPTAVAIKGKQNRNEGDNLDPVPPELDTATLIRFFIGDYSEDEAREFLGNATARHLYYFGEQLVDGEMVYGNHPACAAGLMRETHVADPGGIDSKLQVKVEYSDGMGQVLMAKAKAEGGPVPGVTPHPALRWITSGKTILNNKGKPVKQYEPYFTVSQRFEEPAEIGVTPILYYDAAGRLIRTEAPDGSYSRVEFTPWFMAAWDASDTVEPNNAWYVRHINGTAEQRHAARMAEHHANTPTVTHLDSLGREVIVIAHNRTPSNTPELSNTPLLDRPWLDEKYATYTHLDAEGKPLWIRDARGNRVMEYIKHNASGTGPEYFPTYDIAGNLLFQHSMDGGDRWMLMDATSQPHYAWDENERTDEDGESHWESRLYHTVYDALRRPLEQRLQIDPADGWQVTERLVYGESLGEAAKARNLRGQVYRHYDPSGLITNEFFDFKGNLLVVTRQLASAYADSIIHWPEDPPDSAFEHETFTQRTQYDALNRMTELQNWHRAGRPPAVYLPQYNQRGLLQSETLTVRGEVKQAIRKIEYDAKGQRMLIEYGNNTDTRYDYDPHTFRLKQLRTTRPISDLRFPEFHSDLKDDRVVQQLNYTYDPAGNITEIYDEAYEPVFFRNQRVEPRSRYIYDALYRLIEATGRENYHAEDPPPQRPPEPAPVNFWLGGNVLRNYTQRYHYDSVGNILQMRHTADRGSWTRNYQYHLHSNRLLATQNGSSLDYVHYVEANAVTLSEQYSYDTHGSMRNLANVSEEFYLHWDTRDMIHALDLGGGGWAYYQYDSNKQRTRKRIERNNGGHTVEERFYLGGMEWYRRWRENPDGTHTPLEEIETHHLFVDDQRVLMVEDVIDTDSDDLPRGVLDRYQYSNHLGSVGLELNGAAQIISYEEYHPYGTTAYQARGRDVKAVAKRYRYTGMERDEESGLSYHTARYYLPWVGRWGSCDPIGLRGGINTYLYSRGDPKGNLDPTGKQPQSAIAGRLAARHPLLGPDFADRLRPHEPDRVVLTALALSSVTAGASVLGARNPYDASQYPDPANQVILDALPDGTAFVGRRIAFEIQSDRMRFNMAMDTLEAARSTTGLGALIGYAIGGEEGARAGMAIESLGMSAFVGYVGVQARRQVHSYRGGPHFTLSRSTEMVESNPMVTEPVETRPTRESGSSSGGRERDEFSFSVTELHARVRAIINDPQARQLMLNELTVRAHEIEAVRRGRRGDQTVAVIRFLTPELNIVDVVAGSTSGLSPRQRSALGPSEVAAPRLTGRHAELEGIPYGLALERGWTPIGLAASNNICPRCILDITEGFVSDISGGRWQVSGNTAVWHPPE</sequence>
<dbReference type="GO" id="GO:0005737">
    <property type="term" value="C:cytoplasm"/>
    <property type="evidence" value="ECO:0007669"/>
    <property type="project" value="InterPro"/>
</dbReference>
<dbReference type="SUPFAM" id="SSF69318">
    <property type="entry name" value="Integrin alpha N-terminal domain"/>
    <property type="match status" value="1"/>
</dbReference>
<feature type="region of interest" description="Disordered" evidence="4">
    <location>
        <begin position="2481"/>
        <end position="2512"/>
    </location>
</feature>
<evidence type="ECO:0000313" key="7">
    <source>
        <dbReference type="EMBL" id="CAE6506515.1"/>
    </source>
</evidence>
<gene>
    <name evidence="7" type="ORF">NMYAN_220022</name>
</gene>
<dbReference type="Gene3D" id="2.180.10.10">
    <property type="entry name" value="RHS repeat-associated core"/>
    <property type="match status" value="1"/>
</dbReference>
<evidence type="ECO:0000256" key="2">
    <source>
        <dbReference type="ARBA" id="ARBA00022525"/>
    </source>
</evidence>
<dbReference type="GO" id="GO:0005576">
    <property type="term" value="C:extracellular region"/>
    <property type="evidence" value="ECO:0007669"/>
    <property type="project" value="UniProtKB-SubCell"/>
</dbReference>
<dbReference type="InterPro" id="IPR050708">
    <property type="entry name" value="T6SS_VgrG/RHS"/>
</dbReference>